<keyword evidence="14" id="KW-1185">Reference proteome</keyword>
<dbReference type="OrthoDB" id="5295945at2"/>
<accession>A0A3P4B066</accession>
<comment type="pathway">
    <text evidence="2 11">Cofactor biosynthesis; NAD(+) biosynthesis; deamido-NAD(+) from nicotinate D-ribonucleotide: step 1/1.</text>
</comment>
<evidence type="ECO:0000256" key="4">
    <source>
        <dbReference type="ARBA" id="ARBA00022642"/>
    </source>
</evidence>
<reference evidence="13 14" key="1">
    <citation type="submission" date="2018-10" db="EMBL/GenBank/DDBJ databases">
        <authorList>
            <person name="Criscuolo A."/>
        </authorList>
    </citation>
    <scope>NUCLEOTIDE SEQUENCE [LARGE SCALE GENOMIC DNA]</scope>
    <source>
        <strain evidence="13">DnA1</strain>
    </source>
</reference>
<evidence type="ECO:0000256" key="9">
    <source>
        <dbReference type="ARBA" id="ARBA00023027"/>
    </source>
</evidence>
<dbReference type="UniPathway" id="UPA00253">
    <property type="reaction ID" value="UER00332"/>
</dbReference>
<evidence type="ECO:0000256" key="5">
    <source>
        <dbReference type="ARBA" id="ARBA00022679"/>
    </source>
</evidence>
<dbReference type="EC" id="2.7.7.18" evidence="11"/>
<evidence type="ECO:0000256" key="3">
    <source>
        <dbReference type="ARBA" id="ARBA00009014"/>
    </source>
</evidence>
<dbReference type="Gene3D" id="3.40.50.620">
    <property type="entry name" value="HUPs"/>
    <property type="match status" value="1"/>
</dbReference>
<evidence type="ECO:0000313" key="14">
    <source>
        <dbReference type="Proteomes" id="UP000277294"/>
    </source>
</evidence>
<keyword evidence="6 11" id="KW-0548">Nucleotidyltransferase</keyword>
<evidence type="ECO:0000256" key="7">
    <source>
        <dbReference type="ARBA" id="ARBA00022741"/>
    </source>
</evidence>
<evidence type="ECO:0000256" key="6">
    <source>
        <dbReference type="ARBA" id="ARBA00022695"/>
    </source>
</evidence>
<keyword evidence="8 11" id="KW-0067">ATP-binding</keyword>
<dbReference type="PANTHER" id="PTHR39321:SF3">
    <property type="entry name" value="PHOSPHOPANTETHEINE ADENYLYLTRANSFERASE"/>
    <property type="match status" value="1"/>
</dbReference>
<evidence type="ECO:0000256" key="2">
    <source>
        <dbReference type="ARBA" id="ARBA00005019"/>
    </source>
</evidence>
<keyword evidence="7 11" id="KW-0547">Nucleotide-binding</keyword>
<feature type="domain" description="Cytidyltransferase-like" evidence="12">
    <location>
        <begin position="10"/>
        <end position="180"/>
    </location>
</feature>
<dbReference type="GO" id="GO:0005524">
    <property type="term" value="F:ATP binding"/>
    <property type="evidence" value="ECO:0007669"/>
    <property type="project" value="UniProtKB-KW"/>
</dbReference>
<keyword evidence="5 11" id="KW-0808">Transferase</keyword>
<dbReference type="CDD" id="cd02165">
    <property type="entry name" value="NMNAT"/>
    <property type="match status" value="1"/>
</dbReference>
<evidence type="ECO:0000256" key="10">
    <source>
        <dbReference type="ARBA" id="ARBA00048721"/>
    </source>
</evidence>
<evidence type="ECO:0000256" key="11">
    <source>
        <dbReference type="HAMAP-Rule" id="MF_00244"/>
    </source>
</evidence>
<keyword evidence="4 11" id="KW-0662">Pyridine nucleotide biosynthesis</keyword>
<dbReference type="Proteomes" id="UP000277294">
    <property type="component" value="Unassembled WGS sequence"/>
</dbReference>
<comment type="catalytic activity">
    <reaction evidence="10 11">
        <text>nicotinate beta-D-ribonucleotide + ATP + H(+) = deamido-NAD(+) + diphosphate</text>
        <dbReference type="Rhea" id="RHEA:22860"/>
        <dbReference type="ChEBI" id="CHEBI:15378"/>
        <dbReference type="ChEBI" id="CHEBI:30616"/>
        <dbReference type="ChEBI" id="CHEBI:33019"/>
        <dbReference type="ChEBI" id="CHEBI:57502"/>
        <dbReference type="ChEBI" id="CHEBI:58437"/>
        <dbReference type="EC" id="2.7.7.18"/>
    </reaction>
</comment>
<protein>
    <recommendedName>
        <fullName evidence="11">Probable nicotinate-nucleotide adenylyltransferase</fullName>
        <ecNumber evidence="11">2.7.7.18</ecNumber>
    </recommendedName>
    <alternativeName>
        <fullName evidence="11">Deamido-NAD(+) diphosphorylase</fullName>
    </alternativeName>
    <alternativeName>
        <fullName evidence="11">Deamido-NAD(+) pyrophosphorylase</fullName>
    </alternativeName>
    <alternativeName>
        <fullName evidence="11">Nicotinate mononucleotide adenylyltransferase</fullName>
        <shortName evidence="11">NaMN adenylyltransferase</shortName>
    </alternativeName>
</protein>
<comment type="function">
    <text evidence="1 11">Catalyzes the reversible adenylation of nicotinate mononucleotide (NaMN) to nicotinic acid adenine dinucleotide (NaAD).</text>
</comment>
<dbReference type="GO" id="GO:0009435">
    <property type="term" value="P:NAD+ biosynthetic process"/>
    <property type="evidence" value="ECO:0007669"/>
    <property type="project" value="UniProtKB-UniRule"/>
</dbReference>
<evidence type="ECO:0000259" key="12">
    <source>
        <dbReference type="Pfam" id="PF01467"/>
    </source>
</evidence>
<evidence type="ECO:0000313" key="13">
    <source>
        <dbReference type="EMBL" id="VCU68956.1"/>
    </source>
</evidence>
<evidence type="ECO:0000256" key="8">
    <source>
        <dbReference type="ARBA" id="ARBA00022840"/>
    </source>
</evidence>
<gene>
    <name evidence="11 13" type="primary">nadD</name>
    <name evidence="13" type="ORF">PIGHUM_01015</name>
</gene>
<organism evidence="13 14">
    <name type="scientific">Pigmentiphaga humi</name>
    <dbReference type="NCBI Taxonomy" id="2478468"/>
    <lineage>
        <taxon>Bacteria</taxon>
        <taxon>Pseudomonadati</taxon>
        <taxon>Pseudomonadota</taxon>
        <taxon>Betaproteobacteria</taxon>
        <taxon>Burkholderiales</taxon>
        <taxon>Alcaligenaceae</taxon>
        <taxon>Pigmentiphaga</taxon>
    </lineage>
</organism>
<sequence length="207" mass="22345">MSATVPHIGLLGGSFDPIHTAHVALALTALEHLQADSVQLIPAAAPWQRQPLAATAEQRAEMAALAVAGHPGLAVNRIEIERGGPSYTVDTLRELTREAREQGRPVRYVWILGADQLANFCTWNDWQEIVALADLAVAARPGAQPEPSAPLTETMRACGSLLHRLPMPEMAVSSSAIRQRLARGESIEGLVPAAVSQYITQHRLYQV</sequence>
<dbReference type="HAMAP" id="MF_00244">
    <property type="entry name" value="NaMN_adenylyltr"/>
    <property type="match status" value="1"/>
</dbReference>
<dbReference type="RefSeq" id="WP_124078321.1">
    <property type="nucleotide sequence ID" value="NZ_UWPJ01000009.1"/>
</dbReference>
<dbReference type="InterPro" id="IPR014729">
    <property type="entry name" value="Rossmann-like_a/b/a_fold"/>
</dbReference>
<dbReference type="PANTHER" id="PTHR39321">
    <property type="entry name" value="NICOTINATE-NUCLEOTIDE ADENYLYLTRANSFERASE-RELATED"/>
    <property type="match status" value="1"/>
</dbReference>
<dbReference type="SUPFAM" id="SSF52374">
    <property type="entry name" value="Nucleotidylyl transferase"/>
    <property type="match status" value="1"/>
</dbReference>
<dbReference type="GO" id="GO:0004515">
    <property type="term" value="F:nicotinate-nucleotide adenylyltransferase activity"/>
    <property type="evidence" value="ECO:0007669"/>
    <property type="project" value="UniProtKB-UniRule"/>
</dbReference>
<dbReference type="AlphaFoldDB" id="A0A3P4B066"/>
<keyword evidence="9 11" id="KW-0520">NAD</keyword>
<dbReference type="Pfam" id="PF01467">
    <property type="entry name" value="CTP_transf_like"/>
    <property type="match status" value="1"/>
</dbReference>
<evidence type="ECO:0000256" key="1">
    <source>
        <dbReference type="ARBA" id="ARBA00002324"/>
    </source>
</evidence>
<comment type="similarity">
    <text evidence="3 11">Belongs to the NadD family.</text>
</comment>
<dbReference type="InterPro" id="IPR004821">
    <property type="entry name" value="Cyt_trans-like"/>
</dbReference>
<dbReference type="EMBL" id="UWPJ01000009">
    <property type="protein sequence ID" value="VCU68956.1"/>
    <property type="molecule type" value="Genomic_DNA"/>
</dbReference>
<dbReference type="NCBIfam" id="TIGR00482">
    <property type="entry name" value="nicotinate (nicotinamide) nucleotide adenylyltransferase"/>
    <property type="match status" value="1"/>
</dbReference>
<dbReference type="NCBIfam" id="NF000840">
    <property type="entry name" value="PRK00071.1-3"/>
    <property type="match status" value="1"/>
</dbReference>
<dbReference type="InterPro" id="IPR005248">
    <property type="entry name" value="NadD/NMNAT"/>
</dbReference>
<name>A0A3P4B066_9BURK</name>
<proteinExistence type="inferred from homology"/>